<dbReference type="GO" id="GO:0000981">
    <property type="term" value="F:DNA-binding transcription factor activity, RNA polymerase II-specific"/>
    <property type="evidence" value="ECO:0007669"/>
    <property type="project" value="TreeGrafter"/>
</dbReference>
<feature type="domain" description="Myb-like" evidence="2">
    <location>
        <begin position="104"/>
        <end position="148"/>
    </location>
</feature>
<dbReference type="InterPro" id="IPR017930">
    <property type="entry name" value="Myb_dom"/>
</dbReference>
<dbReference type="Proteomes" id="UP000827284">
    <property type="component" value="Unassembled WGS sequence"/>
</dbReference>
<dbReference type="PROSITE" id="PS51294">
    <property type="entry name" value="HTH_MYB"/>
    <property type="match status" value="1"/>
</dbReference>
<feature type="domain" description="Myb-like" evidence="2">
    <location>
        <begin position="597"/>
        <end position="649"/>
    </location>
</feature>
<feature type="region of interest" description="Disordered" evidence="1">
    <location>
        <begin position="76"/>
        <end position="102"/>
    </location>
</feature>
<name>A0A9P3HKT8_9FUNG</name>
<dbReference type="CDD" id="cd00167">
    <property type="entry name" value="SANT"/>
    <property type="match status" value="2"/>
</dbReference>
<feature type="domain" description="Myb-like" evidence="2">
    <location>
        <begin position="314"/>
        <end position="359"/>
    </location>
</feature>
<dbReference type="PROSITE" id="PS50090">
    <property type="entry name" value="MYB_LIKE"/>
    <property type="match status" value="3"/>
</dbReference>
<dbReference type="EMBL" id="BQFW01000015">
    <property type="protein sequence ID" value="GJJ78481.1"/>
    <property type="molecule type" value="Genomic_DNA"/>
</dbReference>
<dbReference type="Pfam" id="PF00249">
    <property type="entry name" value="Myb_DNA-binding"/>
    <property type="match status" value="1"/>
</dbReference>
<dbReference type="GO" id="GO:0000978">
    <property type="term" value="F:RNA polymerase II cis-regulatory region sequence-specific DNA binding"/>
    <property type="evidence" value="ECO:0007669"/>
    <property type="project" value="TreeGrafter"/>
</dbReference>
<feature type="region of interest" description="Disordered" evidence="1">
    <location>
        <begin position="207"/>
        <end position="228"/>
    </location>
</feature>
<feature type="compositionally biased region" description="Basic residues" evidence="1">
    <location>
        <begin position="93"/>
        <end position="102"/>
    </location>
</feature>
<feature type="domain" description="HTH myb-type" evidence="3">
    <location>
        <begin position="605"/>
        <end position="653"/>
    </location>
</feature>
<evidence type="ECO:0000313" key="5">
    <source>
        <dbReference type="Proteomes" id="UP000827284"/>
    </source>
</evidence>
<evidence type="ECO:0000313" key="4">
    <source>
        <dbReference type="EMBL" id="GJJ78481.1"/>
    </source>
</evidence>
<accession>A0A9P3HKT8</accession>
<dbReference type="OrthoDB" id="18440at2759"/>
<sequence length="667" mass="76350">MALPRSSTSVLHALMQQRFVSLFIARSPFHRTLHRPQLNHTLSHEAGRASPSRINNVCSRSARPYSTQAALALAEETSGVSRPTSSTLSTAGKPKKATPRKRLKVEWTPEADAHLLQLRLDENKKWAEIGQALGREPATCMTRYEAQLNPALKTFWTPEKETELSKLVASSMAWPDIALSMGVHRLACMERWRILGLRELAAVDPAKAEVRRTKADEQRAQEKSRLLDKTQEGQLQQLQLQLAQVRRQPLPLEQDQDRGPSINLKSVEQIDKNLDRSSWNSLMKDEKRYTHYRSWKKQNRLDAFSQLYLMNPGWSAKEETILIQFVLANGLNSWDVLAKNHLKSRFSAAECRTSWKNLDMPVAGSAGSTTSMATVETSLEFLDSRTVTKPEAFIWDKELSVRLQTLIRQAYKQKAVHIDEINWLWVARKIHPEVTSRMCKNHWKFLHERPSSSSVVWHHEDVRRLEEGIRLLGPKKLTAIRDHFLPKMTKDDIMRHWLKISDKATAISEEDYYQLLDVVQEIRNRGVRQIGMEQLKDNDNISARENDKSLSTPSSLGSADWAEVAKRLGAGWTKSPCKRVWESSFQNQVSFKAGALSSSSKAPVWTSYDDNTLLRMVKFVGRDDWYSVSKALQSGRSAWQCRLRWCQLLDPVQLDTPDLTVQGEFYC</sequence>
<gene>
    <name evidence="4" type="ORF">EMPS_10840</name>
</gene>
<dbReference type="InterPro" id="IPR001005">
    <property type="entry name" value="SANT/Myb"/>
</dbReference>
<reference evidence="4" key="1">
    <citation type="submission" date="2021-11" db="EMBL/GenBank/DDBJ databases">
        <authorList>
            <person name="Herlambang A."/>
            <person name="Guo Y."/>
            <person name="Takashima Y."/>
            <person name="Nishizawa T."/>
        </authorList>
    </citation>
    <scope>NUCLEOTIDE SEQUENCE</scope>
    <source>
        <strain evidence="4">E1425</strain>
    </source>
</reference>
<feature type="compositionally biased region" description="Polar residues" evidence="1">
    <location>
        <begin position="78"/>
        <end position="90"/>
    </location>
</feature>
<dbReference type="AlphaFoldDB" id="A0A9P3HKT8"/>
<dbReference type="Pfam" id="PF13921">
    <property type="entry name" value="Myb_DNA-bind_6"/>
    <property type="match status" value="1"/>
</dbReference>
<evidence type="ECO:0000256" key="1">
    <source>
        <dbReference type="SAM" id="MobiDB-lite"/>
    </source>
</evidence>
<dbReference type="SMART" id="SM00717">
    <property type="entry name" value="SANT"/>
    <property type="match status" value="4"/>
</dbReference>
<organism evidence="4 5">
    <name type="scientific">Entomortierella parvispora</name>
    <dbReference type="NCBI Taxonomy" id="205924"/>
    <lineage>
        <taxon>Eukaryota</taxon>
        <taxon>Fungi</taxon>
        <taxon>Fungi incertae sedis</taxon>
        <taxon>Mucoromycota</taxon>
        <taxon>Mortierellomycotina</taxon>
        <taxon>Mortierellomycetes</taxon>
        <taxon>Mortierellales</taxon>
        <taxon>Mortierellaceae</taxon>
        <taxon>Entomortierella</taxon>
    </lineage>
</organism>
<dbReference type="PANTHER" id="PTHR45614:SF25">
    <property type="entry name" value="MYB PROTEIN"/>
    <property type="match status" value="1"/>
</dbReference>
<keyword evidence="5" id="KW-1185">Reference proteome</keyword>
<dbReference type="PANTHER" id="PTHR45614">
    <property type="entry name" value="MYB PROTEIN-RELATED"/>
    <property type="match status" value="1"/>
</dbReference>
<dbReference type="SUPFAM" id="SSF46689">
    <property type="entry name" value="Homeodomain-like"/>
    <property type="match status" value="3"/>
</dbReference>
<reference evidence="4" key="2">
    <citation type="journal article" date="2022" name="Microbiol. Resour. Announc.">
        <title>Whole-Genome Sequence of Entomortierella parvispora E1425, a Mucoromycotan Fungus Associated with Burkholderiaceae-Related Endosymbiotic Bacteria.</title>
        <authorList>
            <person name="Herlambang A."/>
            <person name="Guo Y."/>
            <person name="Takashima Y."/>
            <person name="Narisawa K."/>
            <person name="Ohta H."/>
            <person name="Nishizawa T."/>
        </authorList>
    </citation>
    <scope>NUCLEOTIDE SEQUENCE</scope>
    <source>
        <strain evidence="4">E1425</strain>
    </source>
</reference>
<dbReference type="GO" id="GO:0005634">
    <property type="term" value="C:nucleus"/>
    <property type="evidence" value="ECO:0007669"/>
    <property type="project" value="TreeGrafter"/>
</dbReference>
<dbReference type="InterPro" id="IPR009057">
    <property type="entry name" value="Homeodomain-like_sf"/>
</dbReference>
<comment type="caution">
    <text evidence="4">The sequence shown here is derived from an EMBL/GenBank/DDBJ whole genome shotgun (WGS) entry which is preliminary data.</text>
</comment>
<evidence type="ECO:0000259" key="3">
    <source>
        <dbReference type="PROSITE" id="PS51294"/>
    </source>
</evidence>
<proteinExistence type="predicted"/>
<dbReference type="InterPro" id="IPR050560">
    <property type="entry name" value="MYB_TF"/>
</dbReference>
<dbReference type="Gene3D" id="1.10.10.60">
    <property type="entry name" value="Homeodomain-like"/>
    <property type="match status" value="2"/>
</dbReference>
<evidence type="ECO:0000259" key="2">
    <source>
        <dbReference type="PROSITE" id="PS50090"/>
    </source>
</evidence>
<protein>
    <submittedName>
        <fullName evidence="4">Uncharacterized protein</fullName>
    </submittedName>
</protein>